<dbReference type="NCBIfam" id="TIGR00778">
    <property type="entry name" value="ahpD_dom"/>
    <property type="match status" value="1"/>
</dbReference>
<name>A0ABN6NVR4_9PROT</name>
<sequence>MPDDIAPRQAASWLRLPPPPAPTQKVADLLAASEAKLGYRRHGQRVQAHWPALLLALESVSQALKAEGNALPPRERELLALVVSVENRCEPCVFSHAAQLRQITGDAVLVGTIEVNWRRAALSAREAALAAYAEKLTRHPAEVEPADLDALRAAELSEAAILEAAAIVAYFNLSNRFHSGLGVAANHEAYLSHRTAAR</sequence>
<dbReference type="EMBL" id="AP025637">
    <property type="protein sequence ID" value="BDG70529.1"/>
    <property type="molecule type" value="Genomic_DNA"/>
</dbReference>
<accession>A0ABN6NVR4</accession>
<dbReference type="InterPro" id="IPR029032">
    <property type="entry name" value="AhpD-like"/>
</dbReference>
<dbReference type="Gene3D" id="1.20.1290.10">
    <property type="entry name" value="AhpD-like"/>
    <property type="match status" value="1"/>
</dbReference>
<dbReference type="InterPro" id="IPR003779">
    <property type="entry name" value="CMD-like"/>
</dbReference>
<dbReference type="Pfam" id="PF02627">
    <property type="entry name" value="CMD"/>
    <property type="match status" value="1"/>
</dbReference>
<keyword evidence="3" id="KW-1185">Reference proteome</keyword>
<dbReference type="InterPro" id="IPR004675">
    <property type="entry name" value="AhpD_core"/>
</dbReference>
<dbReference type="RefSeq" id="WP_244457855.1">
    <property type="nucleotide sequence ID" value="NZ_AP025637.1"/>
</dbReference>
<dbReference type="InterPro" id="IPR010195">
    <property type="entry name" value="Uncharacterised_peroxidase-rel"/>
</dbReference>
<gene>
    <name evidence="2" type="ORF">Rmf_04580</name>
</gene>
<dbReference type="PANTHER" id="PTHR35446:SF2">
    <property type="entry name" value="CARBOXYMUCONOLACTONE DECARBOXYLASE-LIKE DOMAIN-CONTAINING PROTEIN"/>
    <property type="match status" value="1"/>
</dbReference>
<reference evidence="2 3" key="1">
    <citation type="journal article" date="2016" name="Microbes Environ.">
        <title>Phylogenetically diverse aerobic anoxygenic phototrophic bacteria isolated from epilithic biofilms in Tama river, Japan.</title>
        <authorList>
            <person name="Hirose S."/>
            <person name="Matsuura K."/>
            <person name="Haruta S."/>
        </authorList>
    </citation>
    <scope>NUCLEOTIDE SEQUENCE [LARGE SCALE GENOMIC DNA]</scope>
    <source>
        <strain evidence="2 3">S08</strain>
    </source>
</reference>
<evidence type="ECO:0000259" key="1">
    <source>
        <dbReference type="Pfam" id="PF02627"/>
    </source>
</evidence>
<dbReference type="Proteomes" id="UP000831327">
    <property type="component" value="Chromosome"/>
</dbReference>
<dbReference type="SUPFAM" id="SSF69118">
    <property type="entry name" value="AhpD-like"/>
    <property type="match status" value="1"/>
</dbReference>
<evidence type="ECO:0000313" key="3">
    <source>
        <dbReference type="Proteomes" id="UP000831327"/>
    </source>
</evidence>
<evidence type="ECO:0000313" key="2">
    <source>
        <dbReference type="EMBL" id="BDG70529.1"/>
    </source>
</evidence>
<proteinExistence type="predicted"/>
<dbReference type="NCBIfam" id="TIGR01926">
    <property type="entry name" value="peroxid_rel"/>
    <property type="match status" value="1"/>
</dbReference>
<protein>
    <submittedName>
        <fullName evidence="2">Alkyl hydroperoxide reductase AhpD</fullName>
    </submittedName>
</protein>
<feature type="domain" description="Carboxymuconolactone decarboxylase-like" evidence="1">
    <location>
        <begin position="51"/>
        <end position="132"/>
    </location>
</feature>
<organism evidence="2 3">
    <name type="scientific">Roseomonas fluvialis</name>
    <dbReference type="NCBI Taxonomy" id="1750527"/>
    <lineage>
        <taxon>Bacteria</taxon>
        <taxon>Pseudomonadati</taxon>
        <taxon>Pseudomonadota</taxon>
        <taxon>Alphaproteobacteria</taxon>
        <taxon>Acetobacterales</taxon>
        <taxon>Roseomonadaceae</taxon>
        <taxon>Roseomonas</taxon>
    </lineage>
</organism>
<dbReference type="PANTHER" id="PTHR35446">
    <property type="entry name" value="SI:CH211-175M2.5"/>
    <property type="match status" value="1"/>
</dbReference>